<gene>
    <name evidence="2" type="ORF">NCTC10926_00454</name>
</gene>
<organism evidence="2 3">
    <name type="scientific">Avibacterium paragallinarum</name>
    <name type="common">Haemophilus gallinarum</name>
    <dbReference type="NCBI Taxonomy" id="728"/>
    <lineage>
        <taxon>Bacteria</taxon>
        <taxon>Pseudomonadati</taxon>
        <taxon>Pseudomonadota</taxon>
        <taxon>Gammaproteobacteria</taxon>
        <taxon>Pasteurellales</taxon>
        <taxon>Pasteurellaceae</taxon>
        <taxon>Avibacterium</taxon>
    </lineage>
</organism>
<feature type="transmembrane region" description="Helical" evidence="1">
    <location>
        <begin position="34"/>
        <end position="52"/>
    </location>
</feature>
<protein>
    <submittedName>
        <fullName evidence="2">Uncharacterized protein</fullName>
    </submittedName>
</protein>
<evidence type="ECO:0000313" key="3">
    <source>
        <dbReference type="Proteomes" id="UP000254620"/>
    </source>
</evidence>
<reference evidence="2 3" key="1">
    <citation type="submission" date="2018-06" db="EMBL/GenBank/DDBJ databases">
        <authorList>
            <consortium name="Pathogen Informatics"/>
            <person name="Doyle S."/>
        </authorList>
    </citation>
    <scope>NUCLEOTIDE SEQUENCE [LARGE SCALE GENOMIC DNA]</scope>
    <source>
        <strain evidence="2 3">NCTC10926</strain>
    </source>
</reference>
<keyword evidence="1" id="KW-1133">Transmembrane helix</keyword>
<evidence type="ECO:0000313" key="2">
    <source>
        <dbReference type="EMBL" id="SUU97087.1"/>
    </source>
</evidence>
<dbReference type="Proteomes" id="UP000254620">
    <property type="component" value="Unassembled WGS sequence"/>
</dbReference>
<proteinExistence type="predicted"/>
<sequence>MLSILSSVISFLGVYFGFWVAEKQSKHHINRIEALMLLVIFGVGGLSFLLLFK</sequence>
<name>A0A380X339_AVIPA</name>
<dbReference type="AlphaFoldDB" id="A0A380X339"/>
<dbReference type="EMBL" id="UFSW01000001">
    <property type="protein sequence ID" value="SUU97087.1"/>
    <property type="molecule type" value="Genomic_DNA"/>
</dbReference>
<feature type="transmembrane region" description="Helical" evidence="1">
    <location>
        <begin position="6"/>
        <end position="22"/>
    </location>
</feature>
<evidence type="ECO:0000256" key="1">
    <source>
        <dbReference type="SAM" id="Phobius"/>
    </source>
</evidence>
<keyword evidence="1" id="KW-0812">Transmembrane</keyword>
<keyword evidence="1" id="KW-0472">Membrane</keyword>
<accession>A0A380X339</accession>